<gene>
    <name evidence="1" type="ORF">BFV95_0878</name>
</gene>
<proteinExistence type="predicted"/>
<reference evidence="1 2" key="1">
    <citation type="submission" date="2016-09" db="EMBL/GenBank/DDBJ databases">
        <title>Draft Genome Sequence of four Alteromonas macleodii strains isolated from copper coupons and grown long-term at elevated copper levels.</title>
        <authorList>
            <person name="Cusick K."/>
            <person name="Dale J."/>
            <person name="Little B."/>
            <person name="Biffinger J."/>
        </authorList>
    </citation>
    <scope>NUCLEOTIDE SEQUENCE [LARGE SCALE GENOMIC DNA]</scope>
    <source>
        <strain evidence="1 2">KCP01</strain>
    </source>
</reference>
<dbReference type="AlphaFoldDB" id="A0A1E7DFV0"/>
<organism evidence="1 2">
    <name type="scientific">Alteromonas macleodii</name>
    <name type="common">Pseudoalteromonas macleodii</name>
    <dbReference type="NCBI Taxonomy" id="28108"/>
    <lineage>
        <taxon>Bacteria</taxon>
        <taxon>Pseudomonadati</taxon>
        <taxon>Pseudomonadota</taxon>
        <taxon>Gammaproteobacteria</taxon>
        <taxon>Alteromonadales</taxon>
        <taxon>Alteromonadaceae</taxon>
        <taxon>Alteromonas/Salinimonas group</taxon>
        <taxon>Alteromonas</taxon>
    </lineage>
</organism>
<evidence type="ECO:0000313" key="1">
    <source>
        <dbReference type="EMBL" id="OES33446.1"/>
    </source>
</evidence>
<sequence length="46" mass="5237">MGMDFRNQMGNTTRFSLFNTLSGVRFINTTALPYKSLVNSSSVLYR</sequence>
<keyword evidence="2" id="KW-1185">Reference proteome</keyword>
<name>A0A1E7DFV0_ALTMA</name>
<comment type="caution">
    <text evidence="1">The sequence shown here is derived from an EMBL/GenBank/DDBJ whole genome shotgun (WGS) entry which is preliminary data.</text>
</comment>
<protein>
    <submittedName>
        <fullName evidence="1">Uncharacterized protein</fullName>
    </submittedName>
</protein>
<dbReference type="Proteomes" id="UP000095392">
    <property type="component" value="Unassembled WGS sequence"/>
</dbReference>
<accession>A0A1E7DFV0</accession>
<evidence type="ECO:0000313" key="2">
    <source>
        <dbReference type="Proteomes" id="UP000095392"/>
    </source>
</evidence>
<dbReference type="EMBL" id="MIPY01000008">
    <property type="protein sequence ID" value="OES33446.1"/>
    <property type="molecule type" value="Genomic_DNA"/>
</dbReference>